<protein>
    <submittedName>
        <fullName evidence="1">Uncharacterized protein</fullName>
    </submittedName>
</protein>
<accession>A0A7Z2T816</accession>
<proteinExistence type="predicted"/>
<gene>
    <name evidence="1" type="ORF">GT360_21645</name>
</gene>
<evidence type="ECO:0000313" key="1">
    <source>
        <dbReference type="EMBL" id="QIA66096.1"/>
    </source>
</evidence>
<evidence type="ECO:0000313" key="2">
    <source>
        <dbReference type="Proteomes" id="UP000464262"/>
    </source>
</evidence>
<dbReference type="EMBL" id="CP047476">
    <property type="protein sequence ID" value="QIA66096.1"/>
    <property type="molecule type" value="Genomic_DNA"/>
</dbReference>
<organism evidence="1 2">
    <name type="scientific">Vibrio astriarenae</name>
    <dbReference type="NCBI Taxonomy" id="1481923"/>
    <lineage>
        <taxon>Bacteria</taxon>
        <taxon>Pseudomonadati</taxon>
        <taxon>Pseudomonadota</taxon>
        <taxon>Gammaproteobacteria</taxon>
        <taxon>Vibrionales</taxon>
        <taxon>Vibrionaceae</taxon>
        <taxon>Vibrio</taxon>
    </lineage>
</organism>
<dbReference type="AlphaFoldDB" id="A0A7Z2T816"/>
<name>A0A7Z2T816_9VIBR</name>
<dbReference type="Proteomes" id="UP000464262">
    <property type="component" value="Chromosome 2"/>
</dbReference>
<sequence length="122" mass="13864">MMMTEVMPQLSEREIRALEALYELEKNSGEAVYVIDEHVGVWLSDLEFEDEQMILNDLGLFTIEHQTLSNLIKHRTVYKQALCDTISKFRSGYKLTSCARAMLAANRMGSLDGATLARSFNV</sequence>
<reference evidence="1 2" key="1">
    <citation type="submission" date="2020-01" db="EMBL/GenBank/DDBJ databases">
        <title>Whole genome and functional gene identification of agarase of Vibrio HN897.</title>
        <authorList>
            <person name="Liu Y."/>
            <person name="Zhao Z."/>
        </authorList>
    </citation>
    <scope>NUCLEOTIDE SEQUENCE [LARGE SCALE GENOMIC DNA]</scope>
    <source>
        <strain evidence="1 2">HN897</strain>
    </source>
</reference>
<keyword evidence="2" id="KW-1185">Reference proteome</keyword>
<dbReference type="KEGG" id="vas:GT360_21645"/>
<dbReference type="RefSeq" id="WP_164651081.1">
    <property type="nucleotide sequence ID" value="NZ_CP047476.1"/>
</dbReference>